<feature type="compositionally biased region" description="Polar residues" evidence="4">
    <location>
        <begin position="3124"/>
        <end position="3138"/>
    </location>
</feature>
<feature type="region of interest" description="Disordered" evidence="4">
    <location>
        <begin position="2716"/>
        <end position="2735"/>
    </location>
</feature>
<organism evidence="6 7">
    <name type="scientific">Dermatophagoides farinae</name>
    <name type="common">American house dust mite</name>
    <dbReference type="NCBI Taxonomy" id="6954"/>
    <lineage>
        <taxon>Eukaryota</taxon>
        <taxon>Metazoa</taxon>
        <taxon>Ecdysozoa</taxon>
        <taxon>Arthropoda</taxon>
        <taxon>Chelicerata</taxon>
        <taxon>Arachnida</taxon>
        <taxon>Acari</taxon>
        <taxon>Acariformes</taxon>
        <taxon>Sarcoptiformes</taxon>
        <taxon>Astigmata</taxon>
        <taxon>Psoroptidia</taxon>
        <taxon>Analgoidea</taxon>
        <taxon>Pyroglyphidae</taxon>
        <taxon>Dermatophagoidinae</taxon>
        <taxon>Dermatophagoides</taxon>
    </lineage>
</organism>
<comment type="subcellular location">
    <subcellularLocation>
        <location evidence="1">Nucleus</location>
    </subcellularLocation>
</comment>
<feature type="region of interest" description="Disordered" evidence="4">
    <location>
        <begin position="286"/>
        <end position="309"/>
    </location>
</feature>
<dbReference type="Proteomes" id="UP000790347">
    <property type="component" value="Unassembled WGS sequence"/>
</dbReference>
<reference evidence="6" key="2">
    <citation type="journal article" date="2022" name="Res Sq">
        <title>Comparative Genomics Reveals Insights into the Divergent Evolution of Astigmatic Mites and Household Pest Adaptations.</title>
        <authorList>
            <person name="Xiong Q."/>
            <person name="Wan A.T.-Y."/>
            <person name="Liu X.-Y."/>
            <person name="Fung C.S.-H."/>
            <person name="Xiao X."/>
            <person name="Malainual N."/>
            <person name="Hou J."/>
            <person name="Wang L."/>
            <person name="Wang M."/>
            <person name="Yang K."/>
            <person name="Cui Y."/>
            <person name="Leung E."/>
            <person name="Nong W."/>
            <person name="Shin S.-K."/>
            <person name="Au S."/>
            <person name="Jeong K.Y."/>
            <person name="Chew F.T."/>
            <person name="Hui J."/>
            <person name="Leung T.F."/>
            <person name="Tungtrongchitr A."/>
            <person name="Zhong N."/>
            <person name="Liu Z."/>
            <person name="Tsui S."/>
        </authorList>
    </citation>
    <scope>NUCLEOTIDE SEQUENCE</scope>
    <source>
        <strain evidence="6">Derf</strain>
        <tissue evidence="6">Whole organism</tissue>
    </source>
</reference>
<keyword evidence="3" id="KW-0175">Coiled coil</keyword>
<feature type="compositionally biased region" description="Polar residues" evidence="4">
    <location>
        <begin position="3027"/>
        <end position="3036"/>
    </location>
</feature>
<feature type="region of interest" description="Disordered" evidence="4">
    <location>
        <begin position="2193"/>
        <end position="2290"/>
    </location>
</feature>
<feature type="compositionally biased region" description="Low complexity" evidence="4">
    <location>
        <begin position="1663"/>
        <end position="1683"/>
    </location>
</feature>
<feature type="compositionally biased region" description="Low complexity" evidence="4">
    <location>
        <begin position="1736"/>
        <end position="1747"/>
    </location>
</feature>
<feature type="region of interest" description="Disordered" evidence="4">
    <location>
        <begin position="1"/>
        <end position="65"/>
    </location>
</feature>
<evidence type="ECO:0000313" key="6">
    <source>
        <dbReference type="EMBL" id="KAH9516702.1"/>
    </source>
</evidence>
<accession>A0A922L7Z9</accession>
<feature type="compositionally biased region" description="Polar residues" evidence="4">
    <location>
        <begin position="1763"/>
        <end position="1775"/>
    </location>
</feature>
<feature type="compositionally biased region" description="Basic residues" evidence="4">
    <location>
        <begin position="389"/>
        <end position="410"/>
    </location>
</feature>
<feature type="compositionally biased region" description="Polar residues" evidence="4">
    <location>
        <begin position="1127"/>
        <end position="1143"/>
    </location>
</feature>
<feature type="region of interest" description="Disordered" evidence="4">
    <location>
        <begin position="1933"/>
        <end position="1984"/>
    </location>
</feature>
<feature type="compositionally biased region" description="Polar residues" evidence="4">
    <location>
        <begin position="2638"/>
        <end position="2655"/>
    </location>
</feature>
<feature type="compositionally biased region" description="Low complexity" evidence="4">
    <location>
        <begin position="2986"/>
        <end position="3003"/>
    </location>
</feature>
<dbReference type="InterPro" id="IPR017884">
    <property type="entry name" value="SANT_dom"/>
</dbReference>
<feature type="compositionally biased region" description="Polar residues" evidence="4">
    <location>
        <begin position="3096"/>
        <end position="3114"/>
    </location>
</feature>
<evidence type="ECO:0000313" key="7">
    <source>
        <dbReference type="Proteomes" id="UP000790347"/>
    </source>
</evidence>
<feature type="region of interest" description="Disordered" evidence="4">
    <location>
        <begin position="2040"/>
        <end position="2067"/>
    </location>
</feature>
<feature type="compositionally biased region" description="Low complexity" evidence="4">
    <location>
        <begin position="1027"/>
        <end position="1042"/>
    </location>
</feature>
<dbReference type="SUPFAM" id="SSF46689">
    <property type="entry name" value="Homeodomain-like"/>
    <property type="match status" value="1"/>
</dbReference>
<feature type="compositionally biased region" description="Basic residues" evidence="4">
    <location>
        <begin position="1"/>
        <end position="14"/>
    </location>
</feature>
<feature type="compositionally biased region" description="Low complexity" evidence="4">
    <location>
        <begin position="24"/>
        <end position="41"/>
    </location>
</feature>
<feature type="region of interest" description="Disordered" evidence="4">
    <location>
        <begin position="2625"/>
        <end position="2679"/>
    </location>
</feature>
<feature type="region of interest" description="Disordered" evidence="4">
    <location>
        <begin position="1246"/>
        <end position="1273"/>
    </location>
</feature>
<dbReference type="GO" id="GO:0032991">
    <property type="term" value="C:protein-containing complex"/>
    <property type="evidence" value="ECO:0007669"/>
    <property type="project" value="UniProtKB-ARBA"/>
</dbReference>
<feature type="domain" description="SANT" evidence="5">
    <location>
        <begin position="939"/>
        <end position="985"/>
    </location>
</feature>
<feature type="compositionally biased region" description="Basic and acidic residues" evidence="4">
    <location>
        <begin position="2242"/>
        <end position="2255"/>
    </location>
</feature>
<feature type="compositionally biased region" description="Low complexity" evidence="4">
    <location>
        <begin position="1254"/>
        <end position="1268"/>
    </location>
</feature>
<feature type="compositionally biased region" description="Polar residues" evidence="4">
    <location>
        <begin position="3046"/>
        <end position="3079"/>
    </location>
</feature>
<feature type="compositionally biased region" description="Low complexity" evidence="4">
    <location>
        <begin position="1864"/>
        <end position="1875"/>
    </location>
</feature>
<dbReference type="PROSITE" id="PS51293">
    <property type="entry name" value="SANT"/>
    <property type="match status" value="1"/>
</dbReference>
<evidence type="ECO:0000256" key="2">
    <source>
        <dbReference type="ARBA" id="ARBA00010097"/>
    </source>
</evidence>
<feature type="compositionally biased region" description="Low complexity" evidence="4">
    <location>
        <begin position="2796"/>
        <end position="2815"/>
    </location>
</feature>
<proteinExistence type="inferred from homology"/>
<feature type="region of interest" description="Disordered" evidence="4">
    <location>
        <begin position="1008"/>
        <end position="1047"/>
    </location>
</feature>
<dbReference type="SMART" id="SM00717">
    <property type="entry name" value="SANT"/>
    <property type="match status" value="2"/>
</dbReference>
<feature type="compositionally biased region" description="Polar residues" evidence="4">
    <location>
        <begin position="1955"/>
        <end position="1964"/>
    </location>
</feature>
<feature type="compositionally biased region" description="Low complexity" evidence="4">
    <location>
        <begin position="2487"/>
        <end position="2497"/>
    </location>
</feature>
<feature type="compositionally biased region" description="Polar residues" evidence="4">
    <location>
        <begin position="1702"/>
        <end position="1725"/>
    </location>
</feature>
<evidence type="ECO:0000256" key="1">
    <source>
        <dbReference type="ARBA" id="ARBA00004123"/>
    </source>
</evidence>
<feature type="compositionally biased region" description="Polar residues" evidence="4">
    <location>
        <begin position="424"/>
        <end position="440"/>
    </location>
</feature>
<feature type="compositionally biased region" description="Polar residues" evidence="4">
    <location>
        <begin position="2951"/>
        <end position="2960"/>
    </location>
</feature>
<dbReference type="InterPro" id="IPR009057">
    <property type="entry name" value="Homeodomain-like_sf"/>
</dbReference>
<dbReference type="PANTHER" id="PTHR13992:SF39">
    <property type="entry name" value="SMRTER, ISOFORM G"/>
    <property type="match status" value="1"/>
</dbReference>
<feature type="compositionally biased region" description="Polar residues" evidence="4">
    <location>
        <begin position="1008"/>
        <end position="1026"/>
    </location>
</feature>
<keyword evidence="6" id="KW-0675">Receptor</keyword>
<dbReference type="Gene3D" id="1.20.5.430">
    <property type="match status" value="1"/>
</dbReference>
<dbReference type="InterPro" id="IPR031557">
    <property type="entry name" value="N-CoR_GPS2_interact"/>
</dbReference>
<dbReference type="EMBL" id="ASGP02000003">
    <property type="protein sequence ID" value="KAH9516702.1"/>
    <property type="molecule type" value="Genomic_DNA"/>
</dbReference>
<dbReference type="InterPro" id="IPR001005">
    <property type="entry name" value="SANT/Myb"/>
</dbReference>
<feature type="compositionally biased region" description="Polar residues" evidence="4">
    <location>
        <begin position="1885"/>
        <end position="1894"/>
    </location>
</feature>
<dbReference type="FunFam" id="1.10.10.60:FF:000026">
    <property type="entry name" value="Nuclear receptor corepressor 2 isoform 1"/>
    <property type="match status" value="1"/>
</dbReference>
<comment type="similarity">
    <text evidence="2">Belongs to the N-CoR nuclear receptor corepressors family.</text>
</comment>
<keyword evidence="7" id="KW-1185">Reference proteome</keyword>
<feature type="compositionally biased region" description="Low complexity" evidence="4">
    <location>
        <begin position="1622"/>
        <end position="1642"/>
    </location>
</feature>
<feature type="region of interest" description="Disordered" evidence="4">
    <location>
        <begin position="2468"/>
        <end position="2498"/>
    </location>
</feature>
<feature type="compositionally biased region" description="Low complexity" evidence="4">
    <location>
        <begin position="50"/>
        <end position="65"/>
    </location>
</feature>
<dbReference type="GO" id="GO:0006357">
    <property type="term" value="P:regulation of transcription by RNA polymerase II"/>
    <property type="evidence" value="ECO:0007669"/>
    <property type="project" value="TreeGrafter"/>
</dbReference>
<feature type="compositionally biased region" description="Low complexity" evidence="4">
    <location>
        <begin position="2049"/>
        <end position="2062"/>
    </location>
</feature>
<dbReference type="InterPro" id="IPR051571">
    <property type="entry name" value="N-CoR_corepressor"/>
</dbReference>
<feature type="compositionally biased region" description="Polar residues" evidence="4">
    <location>
        <begin position="2207"/>
        <end position="2235"/>
    </location>
</feature>
<feature type="compositionally biased region" description="Polar residues" evidence="4">
    <location>
        <begin position="1902"/>
        <end position="1911"/>
    </location>
</feature>
<feature type="region of interest" description="Disordered" evidence="4">
    <location>
        <begin position="2951"/>
        <end position="2971"/>
    </location>
</feature>
<feature type="region of interest" description="Disordered" evidence="4">
    <location>
        <begin position="1815"/>
        <end position="1835"/>
    </location>
</feature>
<feature type="region of interest" description="Disordered" evidence="4">
    <location>
        <begin position="1702"/>
        <end position="1776"/>
    </location>
</feature>
<feature type="region of interest" description="Disordered" evidence="4">
    <location>
        <begin position="1859"/>
        <end position="1912"/>
    </location>
</feature>
<dbReference type="Pfam" id="PF15784">
    <property type="entry name" value="GPS2_interact"/>
    <property type="match status" value="1"/>
</dbReference>
<feature type="region of interest" description="Disordered" evidence="4">
    <location>
        <begin position="2795"/>
        <end position="2819"/>
    </location>
</feature>
<evidence type="ECO:0000259" key="5">
    <source>
        <dbReference type="PROSITE" id="PS51293"/>
    </source>
</evidence>
<feature type="compositionally biased region" description="Polar residues" evidence="4">
    <location>
        <begin position="1939"/>
        <end position="1948"/>
    </location>
</feature>
<feature type="region of interest" description="Disordered" evidence="4">
    <location>
        <begin position="83"/>
        <end position="111"/>
    </location>
</feature>
<feature type="compositionally biased region" description="Basic residues" evidence="4">
    <location>
        <begin position="468"/>
        <end position="478"/>
    </location>
</feature>
<feature type="compositionally biased region" description="Low complexity" evidence="4">
    <location>
        <begin position="1552"/>
        <end position="1575"/>
    </location>
</feature>
<dbReference type="Gene3D" id="1.10.10.60">
    <property type="entry name" value="Homeodomain-like"/>
    <property type="match status" value="1"/>
</dbReference>
<feature type="compositionally biased region" description="Low complexity" evidence="4">
    <location>
        <begin position="293"/>
        <end position="302"/>
    </location>
</feature>
<name>A0A922L7Z9_DERFA</name>
<dbReference type="GO" id="GO:0000785">
    <property type="term" value="C:chromatin"/>
    <property type="evidence" value="ECO:0007669"/>
    <property type="project" value="TreeGrafter"/>
</dbReference>
<protein>
    <submittedName>
        <fullName evidence="6">Nuclear receptor corepressor 2</fullName>
    </submittedName>
</protein>
<feature type="region of interest" description="Disordered" evidence="4">
    <location>
        <begin position="2985"/>
        <end position="3138"/>
    </location>
</feature>
<feature type="compositionally biased region" description="Polar residues" evidence="4">
    <location>
        <begin position="1495"/>
        <end position="1550"/>
    </location>
</feature>
<feature type="region of interest" description="Disordered" evidence="4">
    <location>
        <begin position="1622"/>
        <end position="1684"/>
    </location>
</feature>
<evidence type="ECO:0000256" key="4">
    <source>
        <dbReference type="SAM" id="MobiDB-lite"/>
    </source>
</evidence>
<feature type="region of interest" description="Disordered" evidence="4">
    <location>
        <begin position="1075"/>
        <end position="1143"/>
    </location>
</feature>
<feature type="compositionally biased region" description="Low complexity" evidence="4">
    <location>
        <begin position="1075"/>
        <end position="1100"/>
    </location>
</feature>
<feature type="region of interest" description="Disordered" evidence="4">
    <location>
        <begin position="706"/>
        <end position="727"/>
    </location>
</feature>
<feature type="compositionally biased region" description="Polar residues" evidence="4">
    <location>
        <begin position="1645"/>
        <end position="1662"/>
    </location>
</feature>
<comment type="caution">
    <text evidence="6">The sequence shown here is derived from an EMBL/GenBank/DDBJ whole genome shotgun (WGS) entry which is preliminary data.</text>
</comment>
<feature type="compositionally biased region" description="Low complexity" evidence="4">
    <location>
        <begin position="1108"/>
        <end position="1120"/>
    </location>
</feature>
<evidence type="ECO:0000256" key="3">
    <source>
        <dbReference type="ARBA" id="ARBA00023054"/>
    </source>
</evidence>
<feature type="region of interest" description="Disordered" evidence="4">
    <location>
        <begin position="388"/>
        <end position="486"/>
    </location>
</feature>
<sequence length="3161" mass="342666">MHSRSIIYQHHHHQLQQQDVPVTSSFSSSSSSSSSISNSASDNNALHSRNSPYTTTTTPTSSTLINSNNKRQQHQLYHHGHFEHPHQHNSYQSQSPHHLITNNNNNNNPLLYHPNRTTPPQLPIPHSLQFDHQFVTNNNNSTRRLLYPLANNNHQKSIGSTYNESGSGITALNETPSALYPLGPLLKNDGGCDLFACSPSFKPLSSSSSSSSTRDFERFAQEIALGHSSNQQSYKREITENESSSAATTTSAFSLINTTNRYSTTVSNLLPIKQFDTVYSNTENQSYRKKISSSHNNSGSESTTKRSSVNDKLLTIHDLSNQNYNTNEIRKESVAFNSSKPTSTVISQFTTVAGPISLNYSGSNSALTTIVSMPSPMTISSAESAPINNHHHHQQQPQQQHHHHLHHQHQQQHGAPPPPPPNPLNTLIQTGLISAPSTPASLMHHHHHGASSTTNTAPPPPSSSSSIHPHHNSQHPHHGSSLQHNHLSHGHLLHEIYDISNKRNLMSHYGPSGGPGIQIGGTGPIPQIPSAIPVSVPGGGIPLMTLHPGVGTGVPSGQHFVHIGGNSGGFHPPSSSSLTLSNHHHYYNPIQQPGHATTSQKILVDGLSSSSLSSSNSSAAITTGSRVIPSNQQEMVIETIDDGVEDGYNPHFEAISPTPQDESRISPLTSLKDQILSSINVCDRQIQTIEVDINTLKLKAQQLEAATRKPLTDPDEEEKQKNGIKAEPTLVQKIIHENMIKAKKAHQHLNRLLGTDENSSYANPLPLYNQPMDLPIIRENNEHHQQFRPKLIDRIHHYKKDVTKDQQTQAEKYDQQMIEWLKKIEKIESNPVKKQRDAKIRESFEKHFPEIKKQREDRERVQRNSTQQHRIRSDAELEEIMDGLQHQELEDKKMRSYVVIPPIMYTEKEFKNHIRFDNRNGYLQDPMALYKEIRNVNIWTEGEKEIFREKYLMNPKKFGIIAQYLERKSIADCIHYYYLSKKHENYKQLLRKHVKKRTRAMIKAQQQQNLVNQRGSPHLINSQSQQSSTVSGMDGSSGSSTTNRQYPNSATSVILPYSIPLTSSIATITFSMSSSSTANSYGDNTTTTASSTRSSTIASTNGSSIVTSSQVNSASADSSVINRCDNSDNNNVTDLANGTSTPEGSASATICDTANNNNNGSGSSIGCCLCCGDHLVSTNPQKSRPVTQTNFQLYGLQLSALKTTNLNQKTSNGSQIYGRVCFSCHLKKTQHQHGVAYPNNLREKRHCPMPSCHSSNTNSTTSNSTTNSPKRKKLHLKQLPQQWLDMSDDEMKRQISQELQIPLDVKIGCARCVMRINRRLAGLTSNNRNANLDQKLTETTNQHLSSASISTVDTSLMLKEDFRKVWSSPEDQEKLRTMIRAYGKNWAAISSTGFDHQKTPQDCYKAFVLFKSEFQLVPSLKEFYQSIGRPWNSAVDSGEDTDGDNGSSVGGAIDGDLSGDDTTASSLDGNINNNESDTASASSSVGGKPAAGDQEAQSSTAKPGQNTGSSNLQDFKPLSLSQGSLKSDYDSSATMSADESSNTNENNSGIDRSGSFSFPVSGSRSSSNNHQHSNNLKVENKMEDIKPSNPYSSSFHRDKLVGFDAPQVPMFLINPNAPSIQISASSSSSSSIPSTNPSAAAIVNPNRTPTPLHSASTSVSSVNDRNNSTSSSANNESVNNSSSGGTCVRDLIWKAIEKSLQTESSISQPPSNSVTTTHASSSETTVKIEPCSTVQSSITIPPNSSTPLCLKREIPTPNPPQPTGGSSSRQPTPDSSKMDILASTALQQQQRPGMNLVIKPEGLAAMNFSYGSSHSNSIPAEDEVQDLSSKSSKRAYDQTILQRNSPKDYHHHHPINNKIMKMDSSTSGPSSARSSPLNIPHQVKSPFSHSSLDNVQRPPYAHSSNLMSNHPASRIPNMIDAFMTSGSSPGVHIDPIKLNRSSGQSSNPYGPATSCLVQSPSLKISSKSPQLPQPPPSTTFSISPKAETAIRDKLTSGSITQGTPVVLQPGQLGQQQQALSPHQQQAAALAALNVSVSAASKFPPPPSHPTSVLPHPSHHPTTGSFHPAAHVHSVHYNDLYRHMNPELAKGSITQGTPLIMPGGNQANPNVLPPGTPLIPTSQHYPSQLLSVNPSSRKNDSAALDFAVVHGGNKRSSKSNTSATGSIPNYDFIDRVKNYESVLQPQLPLYHRPFSPNYPLSSKPPAPSGNNGNTKSDSGNMNQILIDFNTSKQMQPRRSSASSEKESERTTSHQDSGRLIPPPPPSAPPSSVNSDKHLPRTPSFQISPAPSPSAIYLQDRVTGEKCTPILDPQQQALLHWNQLAFLNRQNVIQQCYQHQNPSSKGTSVIQSVPPREDLIKNSLSPRITSAAAGNVHNFPPEHDALATLVNAAVQQPSLSVPSSTSSTTSATVSSLSSRLNKEGFEKCFSEGFAQHLGTNPQTKQAVSNRIVYPPVLNDSSHTQDMITDLSINNKSKEDSKSNRNRVGSSDSRPSSTSSIVHAENLDLMAKVAGSRGFPPGTGPTPFGLLPTAGHLSEHERHLLLAEQQKKKSNFYPTDFHSVLEHHQRANSAAASGFRPELLGYPPLLNVNPAGSNPGLKFGRELNPFSQEHFERGLRQHVENASAALSSKNDELKSPRSGTNKSTPIHINNSSESTMDEASKLFSQSFQKDRESNPASGGITAANLIDAIITKQINTDSTKSGSLANYPSSLNRLKSLNNNSSPSNTPTLNSSNPILNIKHIPVEERVLDIGGLFNQHKGPPPSATSGIDMSSMSGKPSLRDTIFSMITDNIQNISSSSSSPGSSVVVTSSSRSSKNVRDDLSTVVANAAAGCGSTTSTASNPLVSDNFKLRRALQPMDTSIDSSMHRQQVIHMAGNVSTPPTSMAGNSGTLPLPSNSKYLSHYIEPISPPQGTSSGSQPSNPVVSAANWPNFLNYSLPFGYHPPPHLTPSKISNSATDSSIHHLPSGHESPFFITNRIAEAMKRTSSSSNYATASTNVNNNNEQQDSGPDKSSAEMVMDGNAGVLSRSSTPSSKKLATEECNKELAQTSTTQNSENASLSTTDNNKTMPLSFPDSPSSPGEMVIDENPRPPSPTSSPEVQNNSITNESSSSDGKNAKSGVIKLNNNSYDNASSEPVKTNTTTAAANLNNLSYEPLSDDEP</sequence>
<reference evidence="6" key="1">
    <citation type="submission" date="2013-05" db="EMBL/GenBank/DDBJ databases">
        <authorList>
            <person name="Yim A.K.Y."/>
            <person name="Chan T.F."/>
            <person name="Ji K.M."/>
            <person name="Liu X.Y."/>
            <person name="Zhou J.W."/>
            <person name="Li R.Q."/>
            <person name="Yang K.Y."/>
            <person name="Li J."/>
            <person name="Li M."/>
            <person name="Law P.T.W."/>
            <person name="Wu Y.L."/>
            <person name="Cai Z.L."/>
            <person name="Qin H."/>
            <person name="Bao Y."/>
            <person name="Leung R.K.K."/>
            <person name="Ng P.K.S."/>
            <person name="Zou J."/>
            <person name="Zhong X.J."/>
            <person name="Ran P.X."/>
            <person name="Zhong N.S."/>
            <person name="Liu Z.G."/>
            <person name="Tsui S.K.W."/>
        </authorList>
    </citation>
    <scope>NUCLEOTIDE SEQUENCE</scope>
    <source>
        <strain evidence="6">Derf</strain>
        <tissue evidence="6">Whole organism</tissue>
    </source>
</reference>
<feature type="compositionally biased region" description="Polar residues" evidence="4">
    <location>
        <begin position="1460"/>
        <end position="1485"/>
    </location>
</feature>
<dbReference type="PANTHER" id="PTHR13992">
    <property type="entry name" value="NUCLEAR RECEPTOR CO-REPRESSOR RELATED NCOR"/>
    <property type="match status" value="1"/>
</dbReference>
<feature type="region of interest" description="Disordered" evidence="4">
    <location>
        <begin position="1434"/>
        <end position="1593"/>
    </location>
</feature>
<dbReference type="GO" id="GO:0005654">
    <property type="term" value="C:nucleoplasm"/>
    <property type="evidence" value="ECO:0007669"/>
    <property type="project" value="UniProtKB-ARBA"/>
</dbReference>
<gene>
    <name evidence="6" type="primary">NCOR2</name>
    <name evidence="6" type="ORF">DERF_007428</name>
</gene>